<evidence type="ECO:0000313" key="3">
    <source>
        <dbReference type="Proteomes" id="UP000192801"/>
    </source>
</evidence>
<accession>A0A1X0DN72</accession>
<evidence type="ECO:0000313" key="2">
    <source>
        <dbReference type="EMBL" id="ORA73828.1"/>
    </source>
</evidence>
<name>A0A1X0DN72_9MYCO</name>
<protein>
    <recommendedName>
        <fullName evidence="1">PASTA domain-containing protein</fullName>
    </recommendedName>
</protein>
<keyword evidence="3" id="KW-1185">Reference proteome</keyword>
<comment type="caution">
    <text evidence="2">The sequence shown here is derived from an EMBL/GenBank/DDBJ whole genome shotgun (WGS) entry which is preliminary data.</text>
</comment>
<proteinExistence type="predicted"/>
<dbReference type="AlphaFoldDB" id="A0A1X0DN72"/>
<dbReference type="STRING" id="444597.BST26_01250"/>
<dbReference type="Proteomes" id="UP000192801">
    <property type="component" value="Unassembled WGS sequence"/>
</dbReference>
<sequence length="135" mass="13524">MKKIALMIGGAAVTAGVVILATGPASADVPDVTGETYGQAVAILKNQGYKAVFAGSVGDDLPQSQCIVIAQNSSGRNQRLRLDCKLAPGQTMPVAPNTHRLVPQGGSMPGLPDGNGNGRPTPGAGTVVVQPVPVG</sequence>
<dbReference type="EMBL" id="MVHS01000002">
    <property type="protein sequence ID" value="ORA73828.1"/>
    <property type="molecule type" value="Genomic_DNA"/>
</dbReference>
<gene>
    <name evidence="2" type="ORF">BST26_01250</name>
</gene>
<dbReference type="OrthoDB" id="4730955at2"/>
<organism evidence="2 3">
    <name type="scientific">Mycolicibacterium insubricum</name>
    <dbReference type="NCBI Taxonomy" id="444597"/>
    <lineage>
        <taxon>Bacteria</taxon>
        <taxon>Bacillati</taxon>
        <taxon>Actinomycetota</taxon>
        <taxon>Actinomycetes</taxon>
        <taxon>Mycobacteriales</taxon>
        <taxon>Mycobacteriaceae</taxon>
        <taxon>Mycolicibacterium</taxon>
    </lineage>
</organism>
<feature type="domain" description="PASTA" evidence="1">
    <location>
        <begin position="29"/>
        <end position="72"/>
    </location>
</feature>
<dbReference type="InterPro" id="IPR005543">
    <property type="entry name" value="PASTA_dom"/>
</dbReference>
<dbReference type="Pfam" id="PF03793">
    <property type="entry name" value="PASTA"/>
    <property type="match status" value="1"/>
</dbReference>
<dbReference type="Gene3D" id="3.30.10.20">
    <property type="match status" value="1"/>
</dbReference>
<evidence type="ECO:0000259" key="1">
    <source>
        <dbReference type="Pfam" id="PF03793"/>
    </source>
</evidence>
<dbReference type="RefSeq" id="WP_083028999.1">
    <property type="nucleotide sequence ID" value="NZ_AP022618.1"/>
</dbReference>
<reference evidence="2 3" key="1">
    <citation type="submission" date="2016-12" db="EMBL/GenBank/DDBJ databases">
        <title>The new phylogeny of genus Mycobacterium.</title>
        <authorList>
            <person name="Tortoli E."/>
            <person name="Trovato A."/>
            <person name="Cirillo D.M."/>
        </authorList>
    </citation>
    <scope>NUCLEOTIDE SEQUENCE [LARGE SCALE GENOMIC DNA]</scope>
    <source>
        <strain evidence="2 3">DSM 45130</strain>
    </source>
</reference>